<evidence type="ECO:0000256" key="1">
    <source>
        <dbReference type="SAM" id="Coils"/>
    </source>
</evidence>
<keyword evidence="2" id="KW-0472">Membrane</keyword>
<evidence type="ECO:0000259" key="3">
    <source>
        <dbReference type="Pfam" id="PF09822"/>
    </source>
</evidence>
<dbReference type="RefSeq" id="WP_093394513.1">
    <property type="nucleotide sequence ID" value="NZ_LT629736.1"/>
</dbReference>
<dbReference type="OrthoDB" id="9777219at2"/>
<dbReference type="InterPro" id="IPR055396">
    <property type="entry name" value="DUF7088"/>
</dbReference>
<reference evidence="6" key="1">
    <citation type="submission" date="2016-10" db="EMBL/GenBank/DDBJ databases">
        <authorList>
            <person name="Varghese N."/>
            <person name="Submissions S."/>
        </authorList>
    </citation>
    <scope>NUCLEOTIDE SEQUENCE [LARGE SCALE GENOMIC DNA]</scope>
    <source>
        <strain evidence="6">NRRL B-51270</strain>
    </source>
</reference>
<keyword evidence="2" id="KW-0812">Transmembrane</keyword>
<keyword evidence="6" id="KW-1185">Reference proteome</keyword>
<feature type="domain" description="ABC-type uncharacterised transport system" evidence="3">
    <location>
        <begin position="175"/>
        <end position="475"/>
    </location>
</feature>
<name>A0A1H1V363_9GAMM</name>
<evidence type="ECO:0000259" key="4">
    <source>
        <dbReference type="Pfam" id="PF23357"/>
    </source>
</evidence>
<feature type="domain" description="DUF7088" evidence="4">
    <location>
        <begin position="38"/>
        <end position="138"/>
    </location>
</feature>
<sequence>MKRIMYSGTGLLVLLLAFVAFNMASNVLLPGARLDLTEQNLYTISDGTEQILEDLEEPIDLYFFFSDRASKDMVVLRNYARRVEEMLQEYERVAEGNIRLHIIDPQPFSEAEDRAAEFGLQAIPLSDTGEQLYFGLAGTNSLAQREVIPFFALEQEGLLEYELSRLVNSLAQPDKPEIGLITGLPIAGGSMNPMLGQGGEPWVAYEQVQQLFTVRNLEADLDEIPAEIDVLLLVHPKSLSEAALFAVDQFVLRGGKLLAFIDPVAEADQSQEAMIAAMADGKSSDLGPLLKAWGLDYNPEQVVLDARLGMSVSRGQGQLPARHIGWLELEAAQLSDDDTVTAPLQLLTLASGGALQPIEGASTRITPLLTSTTNSALVPSSRFTELRDPETLLDGFEPDEKRYLFGARVQGPASTAYPEGLEGREPQVVESDNINVVVIADTDMLTDRMWVQIQDLFGQRIPQPWADNGGLLINALDNLSGSEALISVRSRGDFSRPFTVVEELQRRAERRFRASEQRLQQQLAETERRLAELQQEQDPSQLSEMSAEQEQAIQRFLDEKLAIRKQLRDVRFQLNADIERLGMWLKVINIALVPALLTLGVLLWWGIGRLRRRSA</sequence>
<dbReference type="AlphaFoldDB" id="A0A1H1V363"/>
<evidence type="ECO:0000313" key="5">
    <source>
        <dbReference type="EMBL" id="SDS79228.1"/>
    </source>
</evidence>
<proteinExistence type="predicted"/>
<accession>A0A1H1V363</accession>
<protein>
    <submittedName>
        <fullName evidence="5">ABC-type uncharacterized transport system involved in gliding motility, auxiliary component</fullName>
    </submittedName>
</protein>
<dbReference type="Pfam" id="PF09822">
    <property type="entry name" value="ABC_transp_aux"/>
    <property type="match status" value="1"/>
</dbReference>
<dbReference type="Proteomes" id="UP000243207">
    <property type="component" value="Chromosome I"/>
</dbReference>
<dbReference type="InterPro" id="IPR019196">
    <property type="entry name" value="ABC_transp_unknown"/>
</dbReference>
<feature type="transmembrane region" description="Helical" evidence="2">
    <location>
        <begin position="583"/>
        <end position="607"/>
    </location>
</feature>
<organism evidence="5 6">
    <name type="scientific">Halopseudomonas xinjiangensis</name>
    <dbReference type="NCBI Taxonomy" id="487184"/>
    <lineage>
        <taxon>Bacteria</taxon>
        <taxon>Pseudomonadati</taxon>
        <taxon>Pseudomonadota</taxon>
        <taxon>Gammaproteobacteria</taxon>
        <taxon>Pseudomonadales</taxon>
        <taxon>Pseudomonadaceae</taxon>
        <taxon>Halopseudomonas</taxon>
    </lineage>
</organism>
<feature type="coiled-coil region" evidence="1">
    <location>
        <begin position="505"/>
        <end position="536"/>
    </location>
</feature>
<keyword evidence="1" id="KW-0175">Coiled coil</keyword>
<dbReference type="STRING" id="487184.SAMN05216421_2205"/>
<dbReference type="EMBL" id="LT629736">
    <property type="protein sequence ID" value="SDS79228.1"/>
    <property type="molecule type" value="Genomic_DNA"/>
</dbReference>
<keyword evidence="2" id="KW-1133">Transmembrane helix</keyword>
<evidence type="ECO:0000313" key="6">
    <source>
        <dbReference type="Proteomes" id="UP000243207"/>
    </source>
</evidence>
<gene>
    <name evidence="5" type="ORF">SAMN05216421_2205</name>
</gene>
<evidence type="ECO:0000256" key="2">
    <source>
        <dbReference type="SAM" id="Phobius"/>
    </source>
</evidence>
<dbReference type="Pfam" id="PF23357">
    <property type="entry name" value="DUF7088"/>
    <property type="match status" value="1"/>
</dbReference>